<evidence type="ECO:0000313" key="2">
    <source>
        <dbReference type="EMBL" id="JAS62039.1"/>
    </source>
</evidence>
<name>A0A1B6GHX3_9HEMI</name>
<evidence type="ECO:0000259" key="1">
    <source>
        <dbReference type="Pfam" id="PF14529"/>
    </source>
</evidence>
<reference evidence="2" key="1">
    <citation type="submission" date="2015-11" db="EMBL/GenBank/DDBJ databases">
        <title>De novo transcriptome assembly of four potential Pierce s Disease insect vectors from Arizona vineyards.</title>
        <authorList>
            <person name="Tassone E.E."/>
        </authorList>
    </citation>
    <scope>NUCLEOTIDE SEQUENCE</scope>
</reference>
<dbReference type="InterPro" id="IPR036691">
    <property type="entry name" value="Endo/exonu/phosph_ase_sf"/>
</dbReference>
<dbReference type="SUPFAM" id="SSF56219">
    <property type="entry name" value="DNase I-like"/>
    <property type="match status" value="1"/>
</dbReference>
<proteinExistence type="predicted"/>
<feature type="domain" description="Endonuclease/exonuclease/phosphatase" evidence="1">
    <location>
        <begin position="4"/>
        <end position="95"/>
    </location>
</feature>
<dbReference type="PANTHER" id="PTHR36688">
    <property type="entry name" value="ENDO/EXONUCLEASE/PHOSPHATASE DOMAIN-CONTAINING PROTEIN"/>
    <property type="match status" value="1"/>
</dbReference>
<feature type="non-terminal residue" evidence="2">
    <location>
        <position position="196"/>
    </location>
</feature>
<dbReference type="Pfam" id="PF14529">
    <property type="entry name" value="Exo_endo_phos_2"/>
    <property type="match status" value="1"/>
</dbReference>
<sequence length="196" mass="22549">TTVVNVYKPPTFKWPDTILPSFQHPVVYVGDFNSHHTSWGYKADDDNGTGLAEWAENNNFFLVFNVKDPATFHSARWQHGYSPDLCFCSFDRSLRPIAIRRRVLDAFPHSQHRPVVVFVGLEIPLIKSYPRPCWNFGKTDWGCFTQKLDDGIRFISPVVSNYGRFTKLILATASECIPRGSRKEYTPSWSQECEDL</sequence>
<dbReference type="Gene3D" id="3.60.10.10">
    <property type="entry name" value="Endonuclease/exonuclease/phosphatase"/>
    <property type="match status" value="1"/>
</dbReference>
<protein>
    <recommendedName>
        <fullName evidence="1">Endonuclease/exonuclease/phosphatase domain-containing protein</fullName>
    </recommendedName>
</protein>
<dbReference type="PANTHER" id="PTHR36688:SF1">
    <property type="entry name" value="ENDONUCLEASE_EXONUCLEASE_PHOSPHATASE DOMAIN-CONTAINING PROTEIN"/>
    <property type="match status" value="1"/>
</dbReference>
<feature type="non-terminal residue" evidence="2">
    <location>
        <position position="1"/>
    </location>
</feature>
<dbReference type="GO" id="GO:0003824">
    <property type="term" value="F:catalytic activity"/>
    <property type="evidence" value="ECO:0007669"/>
    <property type="project" value="InterPro"/>
</dbReference>
<gene>
    <name evidence="2" type="ORF">g.48964</name>
</gene>
<dbReference type="AlphaFoldDB" id="A0A1B6GHX3"/>
<organism evidence="2">
    <name type="scientific">Cuerna arida</name>
    <dbReference type="NCBI Taxonomy" id="1464854"/>
    <lineage>
        <taxon>Eukaryota</taxon>
        <taxon>Metazoa</taxon>
        <taxon>Ecdysozoa</taxon>
        <taxon>Arthropoda</taxon>
        <taxon>Hexapoda</taxon>
        <taxon>Insecta</taxon>
        <taxon>Pterygota</taxon>
        <taxon>Neoptera</taxon>
        <taxon>Paraneoptera</taxon>
        <taxon>Hemiptera</taxon>
        <taxon>Auchenorrhyncha</taxon>
        <taxon>Membracoidea</taxon>
        <taxon>Cicadellidae</taxon>
        <taxon>Cicadellinae</taxon>
        <taxon>Proconiini</taxon>
        <taxon>Cuerna</taxon>
    </lineage>
</organism>
<dbReference type="InterPro" id="IPR052560">
    <property type="entry name" value="RdDP_mobile_element"/>
</dbReference>
<dbReference type="InterPro" id="IPR005135">
    <property type="entry name" value="Endo/exonuclease/phosphatase"/>
</dbReference>
<dbReference type="EMBL" id="GECZ01007730">
    <property type="protein sequence ID" value="JAS62039.1"/>
    <property type="molecule type" value="Transcribed_RNA"/>
</dbReference>
<accession>A0A1B6GHX3</accession>